<protein>
    <recommendedName>
        <fullName evidence="4">F-box domain-containing protein</fullName>
    </recommendedName>
</protein>
<feature type="region of interest" description="Disordered" evidence="1">
    <location>
        <begin position="122"/>
        <end position="149"/>
    </location>
</feature>
<sequence>MSHSLDIKTLFEPPLPFGAPSKLSASNAPVPGTKDKANDSHSCQVNVDDVSLKQRLAFLDLPTEIHLSVLDHLDRIDSTCLCLTNRHFYVIHHRRHGTVPLSARRNGPNDMEWAWRFAGHLLPQSPSPSDSKRGERPADENEETPEDAEGPRCRICGVTGCELARHIRATGLVWSFELPTVTNDPRGILVDVVMPSSILCGATALFRRRRKKRRGPRPVLPPPIQYRRSQEALGIYDIVILIVHELADILISERRHWNEFSRYATVSVVFQDAVESISFRHFRFFVKPGFSINQFTKAFSALHRRNMLFGITIVAPARSYRAKKREDAQDGCIEGLIYDAVFLIFQELHSWEAGMEGKDLGPIHLELNGCCCSDPWSWIERLDDEHRIRQIPVVRSIRSLFRSDKGRKQYPDNESHSLLPLQLATRTPNLKALGVAYPVIPGIMGEHFRASQHHNFARALHGLRSACPELEELLLWREYKYPKKKSVDLEDCGVDPVCEAIRLIAEDGRLKTLYLSNMVLSPDLFRNRRIQHRSGSQAPPAHRRTVWPSLRHLDIGCDTAASIDPVHNNRVREFFRPHVASSSHPDSENCVTSEIFDRIVRDMLDVQLPMLEIGHLRLQTKTVTGRFYEGPVLSYMPQLSTSDDPWKWLFCRGEEWTPPKGLSTKIETIEVEEHVC</sequence>
<name>A0A8H6MS94_9PEZI</name>
<comment type="caution">
    <text evidence="2">The sequence shown here is derived from an EMBL/GenBank/DDBJ whole genome shotgun (WGS) entry which is preliminary data.</text>
</comment>
<dbReference type="SUPFAM" id="SSF81383">
    <property type="entry name" value="F-box domain"/>
    <property type="match status" value="1"/>
</dbReference>
<reference evidence="2 3" key="1">
    <citation type="journal article" date="2020" name="Phytopathology">
        <title>Genome Sequence Resources of Colletotrichum truncatum, C. plurivorum, C. musicola, and C. sojae: Four Species Pathogenic to Soybean (Glycine max).</title>
        <authorList>
            <person name="Rogerio F."/>
            <person name="Boufleur T.R."/>
            <person name="Ciampi-Guillardi M."/>
            <person name="Sukno S.A."/>
            <person name="Thon M.R."/>
            <person name="Massola Junior N.S."/>
            <person name="Baroncelli R."/>
        </authorList>
    </citation>
    <scope>NUCLEOTIDE SEQUENCE [LARGE SCALE GENOMIC DNA]</scope>
    <source>
        <strain evidence="2 3">LFN0009</strain>
    </source>
</reference>
<dbReference type="AlphaFoldDB" id="A0A8H6MS94"/>
<dbReference type="InterPro" id="IPR036047">
    <property type="entry name" value="F-box-like_dom_sf"/>
</dbReference>
<accession>A0A8H6MS94</accession>
<dbReference type="EMBL" id="WIGN01000160">
    <property type="protein sequence ID" value="KAF6806388.1"/>
    <property type="molecule type" value="Genomic_DNA"/>
</dbReference>
<feature type="compositionally biased region" description="Basic and acidic residues" evidence="1">
    <location>
        <begin position="130"/>
        <end position="139"/>
    </location>
</feature>
<evidence type="ECO:0000313" key="2">
    <source>
        <dbReference type="EMBL" id="KAF6806388.1"/>
    </source>
</evidence>
<evidence type="ECO:0000313" key="3">
    <source>
        <dbReference type="Proteomes" id="UP000652219"/>
    </source>
</evidence>
<organism evidence="2 3">
    <name type="scientific">Colletotrichum sojae</name>
    <dbReference type="NCBI Taxonomy" id="2175907"/>
    <lineage>
        <taxon>Eukaryota</taxon>
        <taxon>Fungi</taxon>
        <taxon>Dikarya</taxon>
        <taxon>Ascomycota</taxon>
        <taxon>Pezizomycotina</taxon>
        <taxon>Sordariomycetes</taxon>
        <taxon>Hypocreomycetidae</taxon>
        <taxon>Glomerellales</taxon>
        <taxon>Glomerellaceae</taxon>
        <taxon>Colletotrichum</taxon>
        <taxon>Colletotrichum orchidearum species complex</taxon>
    </lineage>
</organism>
<feature type="region of interest" description="Disordered" evidence="1">
    <location>
        <begin position="21"/>
        <end position="41"/>
    </location>
</feature>
<gene>
    <name evidence="2" type="ORF">CSOJ01_08883</name>
</gene>
<evidence type="ECO:0000256" key="1">
    <source>
        <dbReference type="SAM" id="MobiDB-lite"/>
    </source>
</evidence>
<keyword evidence="3" id="KW-1185">Reference proteome</keyword>
<dbReference type="Proteomes" id="UP000652219">
    <property type="component" value="Unassembled WGS sequence"/>
</dbReference>
<evidence type="ECO:0008006" key="4">
    <source>
        <dbReference type="Google" id="ProtNLM"/>
    </source>
</evidence>
<proteinExistence type="predicted"/>